<dbReference type="SUPFAM" id="SSF55729">
    <property type="entry name" value="Acyl-CoA N-acyltransferases (Nat)"/>
    <property type="match status" value="1"/>
</dbReference>
<name>A0ABX2T0N1_9BACL</name>
<keyword evidence="4" id="KW-1185">Reference proteome</keyword>
<comment type="subcellular location">
    <subcellularLocation>
        <location evidence="1">Cytoplasm</location>
    </subcellularLocation>
</comment>
<evidence type="ECO:0000256" key="1">
    <source>
        <dbReference type="RuleBase" id="RU363094"/>
    </source>
</evidence>
<accession>A0ABX2T0N1</accession>
<protein>
    <recommendedName>
        <fullName evidence="1">[Ribosomal protein bS18]-alanine N-acetyltransferase</fullName>
        <ecNumber evidence="1">2.3.1.266</ecNumber>
    </recommendedName>
</protein>
<keyword evidence="3" id="KW-0689">Ribosomal protein</keyword>
<evidence type="ECO:0000259" key="2">
    <source>
        <dbReference type="PROSITE" id="PS51186"/>
    </source>
</evidence>
<organism evidence="3 4">
    <name type="scientific">Gemelliphila palaticanis</name>
    <dbReference type="NCBI Taxonomy" id="81950"/>
    <lineage>
        <taxon>Bacteria</taxon>
        <taxon>Bacillati</taxon>
        <taxon>Bacillota</taxon>
        <taxon>Bacilli</taxon>
        <taxon>Bacillales</taxon>
        <taxon>Gemellaceae</taxon>
        <taxon>Gemelliphila</taxon>
    </lineage>
</organism>
<sequence length="145" mass="17301">MIKINRVGVEHLERLSEIDRNNFDDPWSLEMMKVELENENAEYYGIFNDDEILGFCGGWYVVDEYQINKIVIDKPHQNKKLGQMFLVYIMEMYRLKNARQATIEVRESNVRAIKAYTRSGFEVTGFRENYYQNNGETAYVMIREF</sequence>
<proteinExistence type="inferred from homology"/>
<comment type="similarity">
    <text evidence="1">Belongs to the acetyltransferase family. RimI subfamily.</text>
</comment>
<reference evidence="3 4" key="1">
    <citation type="submission" date="2020-07" db="EMBL/GenBank/DDBJ databases">
        <title>MOT database genomes.</title>
        <authorList>
            <person name="Joseph S."/>
            <person name="Aduse-Opoku J."/>
            <person name="Hashim A."/>
            <person name="Wade W."/>
            <person name="Curtis M."/>
        </authorList>
    </citation>
    <scope>NUCLEOTIDE SEQUENCE [LARGE SCALE GENOMIC DNA]</scope>
    <source>
        <strain evidence="3 4">CIP 106318</strain>
    </source>
</reference>
<dbReference type="EC" id="2.3.1.266" evidence="1"/>
<dbReference type="InterPro" id="IPR016181">
    <property type="entry name" value="Acyl_CoA_acyltransferase"/>
</dbReference>
<keyword evidence="1" id="KW-0963">Cytoplasm</keyword>
<dbReference type="Proteomes" id="UP000531840">
    <property type="component" value="Unassembled WGS sequence"/>
</dbReference>
<dbReference type="NCBIfam" id="TIGR01575">
    <property type="entry name" value="rimI"/>
    <property type="match status" value="1"/>
</dbReference>
<dbReference type="EMBL" id="JACBYF010000004">
    <property type="protein sequence ID" value="NYS47187.1"/>
    <property type="molecule type" value="Genomic_DNA"/>
</dbReference>
<evidence type="ECO:0000313" key="3">
    <source>
        <dbReference type="EMBL" id="NYS47187.1"/>
    </source>
</evidence>
<evidence type="ECO:0000313" key="4">
    <source>
        <dbReference type="Proteomes" id="UP000531840"/>
    </source>
</evidence>
<dbReference type="PROSITE" id="PS51186">
    <property type="entry name" value="GNAT"/>
    <property type="match status" value="1"/>
</dbReference>
<dbReference type="Gene3D" id="3.40.630.30">
    <property type="match status" value="1"/>
</dbReference>
<dbReference type="GO" id="GO:0005840">
    <property type="term" value="C:ribosome"/>
    <property type="evidence" value="ECO:0007669"/>
    <property type="project" value="UniProtKB-KW"/>
</dbReference>
<comment type="caution">
    <text evidence="3">The sequence shown here is derived from an EMBL/GenBank/DDBJ whole genome shotgun (WGS) entry which is preliminary data.</text>
</comment>
<gene>
    <name evidence="3" type="primary">rimI</name>
    <name evidence="3" type="ORF">HZY85_03120</name>
</gene>
<feature type="domain" description="N-acetyltransferase" evidence="2">
    <location>
        <begin position="2"/>
        <end position="145"/>
    </location>
</feature>
<dbReference type="InterPro" id="IPR000182">
    <property type="entry name" value="GNAT_dom"/>
</dbReference>
<dbReference type="InterPro" id="IPR006464">
    <property type="entry name" value="AcTrfase_RimI/Ard1"/>
</dbReference>
<keyword evidence="3" id="KW-0687">Ribonucleoprotein</keyword>
<comment type="catalytic activity">
    <reaction evidence="1">
        <text>N-terminal L-alanyl-[ribosomal protein bS18] + acetyl-CoA = N-terminal N(alpha)-acetyl-L-alanyl-[ribosomal protein bS18] + CoA + H(+)</text>
        <dbReference type="Rhea" id="RHEA:43756"/>
        <dbReference type="Rhea" id="RHEA-COMP:10676"/>
        <dbReference type="Rhea" id="RHEA-COMP:10677"/>
        <dbReference type="ChEBI" id="CHEBI:15378"/>
        <dbReference type="ChEBI" id="CHEBI:57287"/>
        <dbReference type="ChEBI" id="CHEBI:57288"/>
        <dbReference type="ChEBI" id="CHEBI:64718"/>
        <dbReference type="ChEBI" id="CHEBI:83683"/>
        <dbReference type="EC" id="2.3.1.266"/>
    </reaction>
</comment>
<dbReference type="RefSeq" id="WP_179940785.1">
    <property type="nucleotide sequence ID" value="NZ_JACBYF010000004.1"/>
</dbReference>
<comment type="function">
    <text evidence="1">Acetylates the N-terminal alanine of ribosomal protein bS18.</text>
</comment>
<dbReference type="Pfam" id="PF00583">
    <property type="entry name" value="Acetyltransf_1"/>
    <property type="match status" value="1"/>
</dbReference>